<reference evidence="2 3" key="1">
    <citation type="submission" date="2018-03" db="EMBL/GenBank/DDBJ databases">
        <title>Bioinformatic expansion and discovery of thiopeptide antibiotics.</title>
        <authorList>
            <person name="Schwalen C.J."/>
            <person name="Hudson G.A."/>
            <person name="Mitchell D.A."/>
        </authorList>
    </citation>
    <scope>NUCLEOTIDE SEQUENCE [LARGE SCALE GENOMIC DNA]</scope>
    <source>
        <strain evidence="2 3">ATCC 21389</strain>
    </source>
</reference>
<dbReference type="Proteomes" id="UP000248039">
    <property type="component" value="Unassembled WGS sequence"/>
</dbReference>
<comment type="caution">
    <text evidence="2">The sequence shown here is derived from an EMBL/GenBank/DDBJ whole genome shotgun (WGS) entry which is preliminary data.</text>
</comment>
<dbReference type="InterPro" id="IPR051540">
    <property type="entry name" value="S-2-haloacid_dehalogenase"/>
</dbReference>
<dbReference type="Gene3D" id="1.10.150.240">
    <property type="entry name" value="Putative phosphatase, domain 2"/>
    <property type="match status" value="1"/>
</dbReference>
<sequence>MRLDDQVLIFDADDTLWENNLRFERAIDAFLAEVAPFAPDRVAARAVLDGVETANAKVHGYGAEMFRRSLGEAFELLAHRPPGEGERDLFALLAASVTAAEVELIAGVAETLPRLALRHHLLVLTKGDQREQQAKLDASGLLGHFRSVHIVPEKDLTAYQQLITGQALAAERTWMIGNSPKSDILPARSAGLNAVFIPNQHTWVLEGAELDLADTGVLHLSSFAELGEHF</sequence>
<gene>
    <name evidence="2" type="ORF">C7C46_18830</name>
</gene>
<dbReference type="RefSeq" id="WP_110671041.1">
    <property type="nucleotide sequence ID" value="NZ_PYBW01000065.1"/>
</dbReference>
<dbReference type="GO" id="GO:0016787">
    <property type="term" value="F:hydrolase activity"/>
    <property type="evidence" value="ECO:0007669"/>
    <property type="project" value="UniProtKB-KW"/>
</dbReference>
<keyword evidence="3" id="KW-1185">Reference proteome</keyword>
<dbReference type="Pfam" id="PF00702">
    <property type="entry name" value="Hydrolase"/>
    <property type="match status" value="1"/>
</dbReference>
<dbReference type="AlphaFoldDB" id="A0A2V4N0Z7"/>
<dbReference type="SUPFAM" id="SSF56784">
    <property type="entry name" value="HAD-like"/>
    <property type="match status" value="1"/>
</dbReference>
<dbReference type="OrthoDB" id="3680851at2"/>
<keyword evidence="1 2" id="KW-0378">Hydrolase</keyword>
<dbReference type="PANTHER" id="PTHR43316:SF8">
    <property type="entry name" value="HAD FAMILY HYDROLASE"/>
    <property type="match status" value="1"/>
</dbReference>
<dbReference type="InterPro" id="IPR023198">
    <property type="entry name" value="PGP-like_dom2"/>
</dbReference>
<dbReference type="Gene3D" id="3.40.50.1000">
    <property type="entry name" value="HAD superfamily/HAD-like"/>
    <property type="match status" value="1"/>
</dbReference>
<protein>
    <submittedName>
        <fullName evidence="2">Hydrolase</fullName>
    </submittedName>
</protein>
<dbReference type="EMBL" id="PYBW01000065">
    <property type="protein sequence ID" value="PYC77414.1"/>
    <property type="molecule type" value="Genomic_DNA"/>
</dbReference>
<dbReference type="InterPro" id="IPR023214">
    <property type="entry name" value="HAD_sf"/>
</dbReference>
<organism evidence="2 3">
    <name type="scientific">Streptomyces tateyamensis</name>
    <dbReference type="NCBI Taxonomy" id="565073"/>
    <lineage>
        <taxon>Bacteria</taxon>
        <taxon>Bacillati</taxon>
        <taxon>Actinomycetota</taxon>
        <taxon>Actinomycetes</taxon>
        <taxon>Kitasatosporales</taxon>
        <taxon>Streptomycetaceae</taxon>
        <taxon>Streptomyces</taxon>
    </lineage>
</organism>
<dbReference type="PANTHER" id="PTHR43316">
    <property type="entry name" value="HYDROLASE, HALOACID DELAHOGENASE-RELATED"/>
    <property type="match status" value="1"/>
</dbReference>
<evidence type="ECO:0000313" key="3">
    <source>
        <dbReference type="Proteomes" id="UP000248039"/>
    </source>
</evidence>
<accession>A0A2V4N0Z7</accession>
<proteinExistence type="predicted"/>
<evidence type="ECO:0000256" key="1">
    <source>
        <dbReference type="ARBA" id="ARBA00022801"/>
    </source>
</evidence>
<dbReference type="InterPro" id="IPR036412">
    <property type="entry name" value="HAD-like_sf"/>
</dbReference>
<evidence type="ECO:0000313" key="2">
    <source>
        <dbReference type="EMBL" id="PYC77414.1"/>
    </source>
</evidence>
<name>A0A2V4N0Z7_9ACTN</name>